<dbReference type="EMBL" id="ML739142">
    <property type="protein sequence ID" value="KAE8352102.1"/>
    <property type="molecule type" value="Genomic_DNA"/>
</dbReference>
<dbReference type="OrthoDB" id="3363286at2759"/>
<feature type="compositionally biased region" description="Basic and acidic residues" evidence="1">
    <location>
        <begin position="453"/>
        <end position="464"/>
    </location>
</feature>
<evidence type="ECO:0000313" key="3">
    <source>
        <dbReference type="Proteomes" id="UP000327118"/>
    </source>
</evidence>
<evidence type="ECO:0000313" key="2">
    <source>
        <dbReference type="EMBL" id="KAE8352102.1"/>
    </source>
</evidence>
<feature type="region of interest" description="Disordered" evidence="1">
    <location>
        <begin position="418"/>
        <end position="464"/>
    </location>
</feature>
<sequence length="464" mass="52216">MECVHGRISYASWRLRVFRRLFLSSSELNGSRTVSRRTIASSTGQKESQSQQLGPQEQSNRHKNGESMTDNEKPPLRLSETLPQSPFMTSVHPNLARKRKKRTATNEDLDDLRRNPWAMALASPPRMCSATGIRVPRALLTDWAMVERTESEGLWFLPVGLLKNELASPATGNKSQSDPDSLSEPPSPENQNRPPRMLRIVDRLPILIRMTKSLASSKLGAKSPLVRLLPYRWKHPLGPFTSRDEKRIIWREDMPEFVLSKIRADAVRQLKHACRMHRRSDATHGVWTTFNLNEYSEAAIVEGLKGLESLGRMECGAVLVTGILDGGHSAMTETDLRGEVTSHALNTLPEYVTLPQVQSKVPVFNLAWLFSEEELVEICGYDSRFQSPALFFRPTDKITVNAMLALWKLKGFVRHDSAYEDEDPDESLNEGPDDGPDEGLNEGLNEDPDEGPDEGHDDSNRSQL</sequence>
<evidence type="ECO:0000256" key="1">
    <source>
        <dbReference type="SAM" id="MobiDB-lite"/>
    </source>
</evidence>
<feature type="region of interest" description="Disordered" evidence="1">
    <location>
        <begin position="168"/>
        <end position="196"/>
    </location>
</feature>
<accession>A0A5N6Z355</accession>
<name>A0A5N6Z355_9EURO</name>
<dbReference type="Proteomes" id="UP000327118">
    <property type="component" value="Unassembled WGS sequence"/>
</dbReference>
<gene>
    <name evidence="2" type="ORF">BDV28DRAFT_149351</name>
</gene>
<feature type="compositionally biased region" description="Polar residues" evidence="1">
    <location>
        <begin position="32"/>
        <end position="58"/>
    </location>
</feature>
<proteinExistence type="predicted"/>
<feature type="compositionally biased region" description="Basic and acidic residues" evidence="1">
    <location>
        <begin position="59"/>
        <end position="75"/>
    </location>
</feature>
<feature type="compositionally biased region" description="Polar residues" evidence="1">
    <location>
        <begin position="81"/>
        <end position="92"/>
    </location>
</feature>
<dbReference type="AlphaFoldDB" id="A0A5N6Z355"/>
<feature type="region of interest" description="Disordered" evidence="1">
    <location>
        <begin position="32"/>
        <end position="110"/>
    </location>
</feature>
<feature type="compositionally biased region" description="Acidic residues" evidence="1">
    <location>
        <begin position="419"/>
        <end position="452"/>
    </location>
</feature>
<keyword evidence="3" id="KW-1185">Reference proteome</keyword>
<reference evidence="3" key="1">
    <citation type="submission" date="2019-04" db="EMBL/GenBank/DDBJ databases">
        <title>Friends and foes A comparative genomics studyof 23 Aspergillus species from section Flavi.</title>
        <authorList>
            <consortium name="DOE Joint Genome Institute"/>
            <person name="Kjaerbolling I."/>
            <person name="Vesth T."/>
            <person name="Frisvad J.C."/>
            <person name="Nybo J.L."/>
            <person name="Theobald S."/>
            <person name="Kildgaard S."/>
            <person name="Isbrandt T."/>
            <person name="Kuo A."/>
            <person name="Sato A."/>
            <person name="Lyhne E.K."/>
            <person name="Kogle M.E."/>
            <person name="Wiebenga A."/>
            <person name="Kun R.S."/>
            <person name="Lubbers R.J."/>
            <person name="Makela M.R."/>
            <person name="Barry K."/>
            <person name="Chovatia M."/>
            <person name="Clum A."/>
            <person name="Daum C."/>
            <person name="Haridas S."/>
            <person name="He G."/>
            <person name="LaButti K."/>
            <person name="Lipzen A."/>
            <person name="Mondo S."/>
            <person name="Riley R."/>
            <person name="Salamov A."/>
            <person name="Simmons B.A."/>
            <person name="Magnuson J.K."/>
            <person name="Henrissat B."/>
            <person name="Mortensen U.H."/>
            <person name="Larsen T.O."/>
            <person name="Devries R.P."/>
            <person name="Grigoriev I.V."/>
            <person name="Machida M."/>
            <person name="Baker S.E."/>
            <person name="Andersen M.R."/>
        </authorList>
    </citation>
    <scope>NUCLEOTIDE SEQUENCE [LARGE SCALE GENOMIC DNA]</scope>
    <source>
        <strain evidence="3">CBS 553.77</strain>
    </source>
</reference>
<protein>
    <submittedName>
        <fullName evidence="2">Uncharacterized protein</fullName>
    </submittedName>
</protein>
<organism evidence="2 3">
    <name type="scientific">Aspergillus coremiiformis</name>
    <dbReference type="NCBI Taxonomy" id="138285"/>
    <lineage>
        <taxon>Eukaryota</taxon>
        <taxon>Fungi</taxon>
        <taxon>Dikarya</taxon>
        <taxon>Ascomycota</taxon>
        <taxon>Pezizomycotina</taxon>
        <taxon>Eurotiomycetes</taxon>
        <taxon>Eurotiomycetidae</taxon>
        <taxon>Eurotiales</taxon>
        <taxon>Aspergillaceae</taxon>
        <taxon>Aspergillus</taxon>
        <taxon>Aspergillus subgen. Circumdati</taxon>
    </lineage>
</organism>